<dbReference type="InterPro" id="IPR027417">
    <property type="entry name" value="P-loop_NTPase"/>
</dbReference>
<evidence type="ECO:0000313" key="3">
    <source>
        <dbReference type="EMBL" id="CAI8049190.1"/>
    </source>
</evidence>
<sequence>MRMRSKLRLLLGVSSAVLLVCLLHFLLAAQTSQHLNSQIAIIPQKNQQPRFTGRAVLGEESRTKEDNTSRLTTNQQRRPTQVTEEHLVRKPQLHVEYNAGRNTTRRKYLRRPPDIPDEAMMDNDSPCNSMRKQARRAAIIDSINKEKSRRSDVERMDGQPDDPYLRHNRLNGYGLLSERDVESIEAFVFFVGWQRSGHSIIGSLLDGHPDVVIAHEFLLFSHLHEFTKKRQNQKVSRKVLFNQLVANSFRNARYGERSFFRNEKGYNLKLSGSWQGCFRSLRIWGTKLQVR</sequence>
<keyword evidence="2" id="KW-0732">Signal</keyword>
<reference evidence="3" key="1">
    <citation type="submission" date="2023-03" db="EMBL/GenBank/DDBJ databases">
        <authorList>
            <person name="Steffen K."/>
            <person name="Cardenas P."/>
        </authorList>
    </citation>
    <scope>NUCLEOTIDE SEQUENCE</scope>
</reference>
<evidence type="ECO:0008006" key="5">
    <source>
        <dbReference type="Google" id="ProtNLM"/>
    </source>
</evidence>
<gene>
    <name evidence="3" type="ORF">GBAR_LOCUS27075</name>
</gene>
<organism evidence="3 4">
    <name type="scientific">Geodia barretti</name>
    <name type="common">Barrett's horny sponge</name>
    <dbReference type="NCBI Taxonomy" id="519541"/>
    <lineage>
        <taxon>Eukaryota</taxon>
        <taxon>Metazoa</taxon>
        <taxon>Porifera</taxon>
        <taxon>Demospongiae</taxon>
        <taxon>Heteroscleromorpha</taxon>
        <taxon>Tetractinellida</taxon>
        <taxon>Astrophorina</taxon>
        <taxon>Geodiidae</taxon>
        <taxon>Geodia</taxon>
    </lineage>
</organism>
<dbReference type="AlphaFoldDB" id="A0AA35TJ08"/>
<dbReference type="EMBL" id="CASHTH010003779">
    <property type="protein sequence ID" value="CAI8049190.1"/>
    <property type="molecule type" value="Genomic_DNA"/>
</dbReference>
<keyword evidence="4" id="KW-1185">Reference proteome</keyword>
<feature type="chain" id="PRO_5041289958" description="Protein-tyrosine sulfotransferase" evidence="2">
    <location>
        <begin position="29"/>
        <end position="291"/>
    </location>
</feature>
<accession>A0AA35TJ08</accession>
<evidence type="ECO:0000256" key="1">
    <source>
        <dbReference type="SAM" id="MobiDB-lite"/>
    </source>
</evidence>
<comment type="caution">
    <text evidence="3">The sequence shown here is derived from an EMBL/GenBank/DDBJ whole genome shotgun (WGS) entry which is preliminary data.</text>
</comment>
<protein>
    <recommendedName>
        <fullName evidence="5">Protein-tyrosine sulfotransferase</fullName>
    </recommendedName>
</protein>
<proteinExistence type="predicted"/>
<dbReference type="Gene3D" id="3.40.50.300">
    <property type="entry name" value="P-loop containing nucleotide triphosphate hydrolases"/>
    <property type="match status" value="1"/>
</dbReference>
<dbReference type="Proteomes" id="UP001174909">
    <property type="component" value="Unassembled WGS sequence"/>
</dbReference>
<feature type="region of interest" description="Disordered" evidence="1">
    <location>
        <begin position="55"/>
        <end position="86"/>
    </location>
</feature>
<evidence type="ECO:0000313" key="4">
    <source>
        <dbReference type="Proteomes" id="UP001174909"/>
    </source>
</evidence>
<name>A0AA35TJ08_GEOBA</name>
<feature type="signal peptide" evidence="2">
    <location>
        <begin position="1"/>
        <end position="28"/>
    </location>
</feature>
<feature type="compositionally biased region" description="Basic and acidic residues" evidence="1">
    <location>
        <begin position="57"/>
        <end position="68"/>
    </location>
</feature>
<feature type="compositionally biased region" description="Polar residues" evidence="1">
    <location>
        <begin position="69"/>
        <end position="82"/>
    </location>
</feature>
<feature type="region of interest" description="Disordered" evidence="1">
    <location>
        <begin position="104"/>
        <end position="128"/>
    </location>
</feature>
<evidence type="ECO:0000256" key="2">
    <source>
        <dbReference type="SAM" id="SignalP"/>
    </source>
</evidence>